<dbReference type="Proteomes" id="UP000704712">
    <property type="component" value="Unassembled WGS sequence"/>
</dbReference>
<dbReference type="EMBL" id="WSZM01001072">
    <property type="protein sequence ID" value="KAF4028384.1"/>
    <property type="molecule type" value="Genomic_DNA"/>
</dbReference>
<evidence type="ECO:0000313" key="1">
    <source>
        <dbReference type="EMBL" id="KAF4028384.1"/>
    </source>
</evidence>
<evidence type="ECO:0000313" key="4">
    <source>
        <dbReference type="EMBL" id="KAF4128099.1"/>
    </source>
</evidence>
<dbReference type="EMBL" id="JAACNO010002595">
    <property type="protein sequence ID" value="KAF4132157.1"/>
    <property type="molecule type" value="Genomic_DNA"/>
</dbReference>
<protein>
    <submittedName>
        <fullName evidence="2">Uncharacterized protein</fullName>
    </submittedName>
</protein>
<comment type="caution">
    <text evidence="2">The sequence shown here is derived from an EMBL/GenBank/DDBJ whole genome shotgun (WGS) entry which is preliminary data.</text>
</comment>
<dbReference type="AlphaFoldDB" id="A0A833S9T5"/>
<evidence type="ECO:0000313" key="3">
    <source>
        <dbReference type="EMBL" id="KAF4127131.1"/>
    </source>
</evidence>
<accession>A0A833S9T5</accession>
<dbReference type="EMBL" id="JAACNO010003188">
    <property type="protein sequence ID" value="KAF4128099.1"/>
    <property type="molecule type" value="Genomic_DNA"/>
</dbReference>
<evidence type="ECO:0000313" key="2">
    <source>
        <dbReference type="EMBL" id="KAF4031277.1"/>
    </source>
</evidence>
<dbReference type="EMBL" id="JAACNO010003325">
    <property type="protein sequence ID" value="KAF4127131.1"/>
    <property type="molecule type" value="Genomic_DNA"/>
</dbReference>
<reference evidence="2" key="1">
    <citation type="submission" date="2020-04" db="EMBL/GenBank/DDBJ databases">
        <title>Hybrid Assembly of Korean Phytophthora infestans isolates.</title>
        <authorList>
            <person name="Prokchorchik M."/>
            <person name="Lee Y."/>
            <person name="Seo J."/>
            <person name="Cho J.-H."/>
            <person name="Park Y.-E."/>
            <person name="Jang D.-C."/>
            <person name="Im J.-S."/>
            <person name="Choi J.-G."/>
            <person name="Park H.-J."/>
            <person name="Lee G.-B."/>
            <person name="Lee Y.-G."/>
            <person name="Hong S.-Y."/>
            <person name="Cho K."/>
            <person name="Sohn K.H."/>
        </authorList>
    </citation>
    <scope>NUCLEOTIDE SEQUENCE</scope>
    <source>
        <strain evidence="2">KR_1_A1</strain>
        <strain evidence="3">KR_2_A2</strain>
    </source>
</reference>
<evidence type="ECO:0000313" key="5">
    <source>
        <dbReference type="EMBL" id="KAF4132157.1"/>
    </source>
</evidence>
<name>A0A833S9T5_PHYIN</name>
<dbReference type="EMBL" id="WSZM01000595">
    <property type="protein sequence ID" value="KAF4031277.1"/>
    <property type="molecule type" value="Genomic_DNA"/>
</dbReference>
<proteinExistence type="predicted"/>
<dbReference type="Proteomes" id="UP000602510">
    <property type="component" value="Unassembled WGS sequence"/>
</dbReference>
<gene>
    <name evidence="2" type="ORF">GN244_ATG16921</name>
    <name evidence="1" type="ORF">GN244_ATG19941</name>
    <name evidence="5" type="ORF">GN958_ATG18654</name>
    <name evidence="4" type="ORF">GN958_ATG22645</name>
    <name evidence="3" type="ORF">GN958_ATG23677</name>
</gene>
<sequence>MRPTAVILATSIGTAAHCIDAAADQYALGTLFIVEIDVDATSVEVVNSAGDQVWKCTYCRLWLAIVTSKY</sequence>
<evidence type="ECO:0000313" key="6">
    <source>
        <dbReference type="Proteomes" id="UP000602510"/>
    </source>
</evidence>
<keyword evidence="6" id="KW-1185">Reference proteome</keyword>
<organism evidence="2 6">
    <name type="scientific">Phytophthora infestans</name>
    <name type="common">Potato late blight agent</name>
    <name type="synonym">Botrytis infestans</name>
    <dbReference type="NCBI Taxonomy" id="4787"/>
    <lineage>
        <taxon>Eukaryota</taxon>
        <taxon>Sar</taxon>
        <taxon>Stramenopiles</taxon>
        <taxon>Oomycota</taxon>
        <taxon>Peronosporomycetes</taxon>
        <taxon>Peronosporales</taxon>
        <taxon>Peronosporaceae</taxon>
        <taxon>Phytophthora</taxon>
    </lineage>
</organism>